<sequence>MQLRVMGTPSVRVEGREAPFRTRRALALVLYLALEGPQPHDALLELLWPEAPRRGSLRTAALHVRGALGAQAWRLSTHWCGLSLDMAGVQLDALTVDTLDAEQALAWGQQPFLAGLALRSSPAWDDYLLMRGEALRFQHDRRLSQLAEAALQAGDFDLASALARRRCDLDPLSEDACRQWTSVLSRAGLRRRAESVQAAFLRRCEQEYGALPAFPAWPRAPRRAGWPSGRA</sequence>
<evidence type="ECO:0000313" key="2">
    <source>
        <dbReference type="Proteomes" id="UP000245368"/>
    </source>
</evidence>
<dbReference type="PANTHER" id="PTHR35807">
    <property type="entry name" value="TRANSCRIPTIONAL REGULATOR REDD-RELATED"/>
    <property type="match status" value="1"/>
</dbReference>
<dbReference type="Gene3D" id="1.10.10.10">
    <property type="entry name" value="Winged helix-like DNA-binding domain superfamily/Winged helix DNA-binding domain"/>
    <property type="match status" value="1"/>
</dbReference>
<proteinExistence type="predicted"/>
<dbReference type="EMBL" id="CP029494">
    <property type="protein sequence ID" value="AWN23839.1"/>
    <property type="molecule type" value="Genomic_DNA"/>
</dbReference>
<reference evidence="1 2" key="1">
    <citation type="submission" date="2018-05" db="EMBL/GenBank/DDBJ databases">
        <title>Complete Genome Sequence of Deinococcus sp. strain 17bor-2.</title>
        <authorList>
            <person name="Srinivasan S."/>
        </authorList>
    </citation>
    <scope>NUCLEOTIDE SEQUENCE [LARGE SCALE GENOMIC DNA]</scope>
    <source>
        <strain evidence="1 2">17bor-2</strain>
    </source>
</reference>
<dbReference type="InterPro" id="IPR036388">
    <property type="entry name" value="WH-like_DNA-bd_sf"/>
</dbReference>
<evidence type="ECO:0008006" key="3">
    <source>
        <dbReference type="Google" id="ProtNLM"/>
    </source>
</evidence>
<organism evidence="1 2">
    <name type="scientific">Deinococcus irradiatisoli</name>
    <dbReference type="NCBI Taxonomy" id="2202254"/>
    <lineage>
        <taxon>Bacteria</taxon>
        <taxon>Thermotogati</taxon>
        <taxon>Deinococcota</taxon>
        <taxon>Deinococci</taxon>
        <taxon>Deinococcales</taxon>
        <taxon>Deinococcaceae</taxon>
        <taxon>Deinococcus</taxon>
    </lineage>
</organism>
<name>A0A2Z3JLY5_9DEIO</name>
<keyword evidence="2" id="KW-1185">Reference proteome</keyword>
<dbReference type="KEGG" id="dez:DKM44_11880"/>
<evidence type="ECO:0000313" key="1">
    <source>
        <dbReference type="EMBL" id="AWN23839.1"/>
    </source>
</evidence>
<dbReference type="AlphaFoldDB" id="A0A2Z3JLY5"/>
<dbReference type="Proteomes" id="UP000245368">
    <property type="component" value="Chromosome"/>
</dbReference>
<gene>
    <name evidence="1" type="ORF">DKM44_11880</name>
</gene>
<protein>
    <recommendedName>
        <fullName evidence="3">Bacterial transcriptional activator domain-containing protein</fullName>
    </recommendedName>
</protein>
<dbReference type="Gene3D" id="1.25.40.10">
    <property type="entry name" value="Tetratricopeptide repeat domain"/>
    <property type="match status" value="1"/>
</dbReference>
<dbReference type="InterPro" id="IPR051677">
    <property type="entry name" value="AfsR-DnrI-RedD_regulator"/>
</dbReference>
<dbReference type="InterPro" id="IPR011990">
    <property type="entry name" value="TPR-like_helical_dom_sf"/>
</dbReference>
<dbReference type="SUPFAM" id="SSF48452">
    <property type="entry name" value="TPR-like"/>
    <property type="match status" value="1"/>
</dbReference>
<accession>A0A2Z3JLY5</accession>
<dbReference type="PANTHER" id="PTHR35807:SF3">
    <property type="entry name" value="BLL5740 PROTEIN"/>
    <property type="match status" value="1"/>
</dbReference>